<gene>
    <name evidence="2" type="ORF">SAMN05443667_101582</name>
</gene>
<organism evidence="2 3">
    <name type="scientific">Flavobacterium gillisiae</name>
    <dbReference type="NCBI Taxonomy" id="150146"/>
    <lineage>
        <taxon>Bacteria</taxon>
        <taxon>Pseudomonadati</taxon>
        <taxon>Bacteroidota</taxon>
        <taxon>Flavobacteriia</taxon>
        <taxon>Flavobacteriales</taxon>
        <taxon>Flavobacteriaceae</taxon>
        <taxon>Flavobacterium</taxon>
    </lineage>
</organism>
<keyword evidence="3" id="KW-1185">Reference proteome</keyword>
<keyword evidence="1" id="KW-0472">Membrane</keyword>
<dbReference type="RefSeq" id="WP_176980533.1">
    <property type="nucleotide sequence ID" value="NZ_FNRD01000001.1"/>
</dbReference>
<keyword evidence="1" id="KW-1133">Transmembrane helix</keyword>
<dbReference type="STRING" id="150146.SAMN05443667_101582"/>
<protein>
    <submittedName>
        <fullName evidence="2">Uncharacterized protein</fullName>
    </submittedName>
</protein>
<evidence type="ECO:0000313" key="2">
    <source>
        <dbReference type="EMBL" id="SEA00498.1"/>
    </source>
</evidence>
<sequence length="51" mass="5801">MKEAKKLFTGVLLTMVALFIIESIYNWKESKAAFMKAYDEGRNTASTIVIK</sequence>
<feature type="transmembrane region" description="Helical" evidence="1">
    <location>
        <begin position="7"/>
        <end position="25"/>
    </location>
</feature>
<name>A0A1H3XPP5_9FLAO</name>
<dbReference type="EMBL" id="FNRD01000001">
    <property type="protein sequence ID" value="SEA00498.1"/>
    <property type="molecule type" value="Genomic_DNA"/>
</dbReference>
<accession>A0A1H3XPP5</accession>
<dbReference type="Proteomes" id="UP000198951">
    <property type="component" value="Unassembled WGS sequence"/>
</dbReference>
<keyword evidence="1" id="KW-0812">Transmembrane</keyword>
<dbReference type="AlphaFoldDB" id="A0A1H3XPP5"/>
<reference evidence="3" key="1">
    <citation type="submission" date="2016-10" db="EMBL/GenBank/DDBJ databases">
        <authorList>
            <person name="Varghese N."/>
            <person name="Submissions S."/>
        </authorList>
    </citation>
    <scope>NUCLEOTIDE SEQUENCE [LARGE SCALE GENOMIC DNA]</scope>
    <source>
        <strain evidence="3">DSM 22376</strain>
    </source>
</reference>
<evidence type="ECO:0000256" key="1">
    <source>
        <dbReference type="SAM" id="Phobius"/>
    </source>
</evidence>
<proteinExistence type="predicted"/>
<evidence type="ECO:0000313" key="3">
    <source>
        <dbReference type="Proteomes" id="UP000198951"/>
    </source>
</evidence>